<protein>
    <submittedName>
        <fullName evidence="1">Uncharacterized protein</fullName>
    </submittedName>
</protein>
<evidence type="ECO:0000313" key="1">
    <source>
        <dbReference type="EMBL" id="GIY54063.1"/>
    </source>
</evidence>
<keyword evidence="2" id="KW-1185">Reference proteome</keyword>
<feature type="non-terminal residue" evidence="1">
    <location>
        <position position="331"/>
    </location>
</feature>
<dbReference type="Proteomes" id="UP001054945">
    <property type="component" value="Unassembled WGS sequence"/>
</dbReference>
<evidence type="ECO:0000313" key="2">
    <source>
        <dbReference type="Proteomes" id="UP001054945"/>
    </source>
</evidence>
<proteinExistence type="predicted"/>
<organism evidence="1 2">
    <name type="scientific">Caerostris extrusa</name>
    <name type="common">Bark spider</name>
    <name type="synonym">Caerostris bankana</name>
    <dbReference type="NCBI Taxonomy" id="172846"/>
    <lineage>
        <taxon>Eukaryota</taxon>
        <taxon>Metazoa</taxon>
        <taxon>Ecdysozoa</taxon>
        <taxon>Arthropoda</taxon>
        <taxon>Chelicerata</taxon>
        <taxon>Arachnida</taxon>
        <taxon>Araneae</taxon>
        <taxon>Araneomorphae</taxon>
        <taxon>Entelegynae</taxon>
        <taxon>Araneoidea</taxon>
        <taxon>Araneidae</taxon>
        <taxon>Caerostris</taxon>
    </lineage>
</organism>
<accession>A0AAV4U8J0</accession>
<dbReference type="EMBL" id="BPLR01012465">
    <property type="protein sequence ID" value="GIY54063.1"/>
    <property type="molecule type" value="Genomic_DNA"/>
</dbReference>
<comment type="caution">
    <text evidence="1">The sequence shown here is derived from an EMBL/GenBank/DDBJ whole genome shotgun (WGS) entry which is preliminary data.</text>
</comment>
<gene>
    <name evidence="1" type="ORF">CEXT_306451</name>
</gene>
<dbReference type="AlphaFoldDB" id="A0AAV4U8J0"/>
<sequence>MCNCTITNFNNHKCHYDEHPFDRIVSEVLDYNFGSIHQEKPATISHLAEGTDFNSMAFMKRTSTFQYSTFPQSHCDANRTADTNVRYASNNKIQNENFDYFNSSQGLTFPAAQTFESSDCTFGVENHAMAFSTAASTTTLNTFKSFCNPATQQFENSDCTSGVENPAMPFFNAAYTSELNRVEVPWTNSSVFMHQCPNLPSYNQLPQNYLGPSNHLTMYDPTKENYNISMNVESRQCGMQDFEISHFQDEEYDAVSTARKSNRTEKNKSCASHLNSASLNVQYHGDPHTKKKSREKIQPCPKIAQARDESSVRKLRKTIKPRVKRQSCNIC</sequence>
<name>A0AAV4U8J0_CAEEX</name>
<reference evidence="1 2" key="1">
    <citation type="submission" date="2021-06" db="EMBL/GenBank/DDBJ databases">
        <title>Caerostris extrusa draft genome.</title>
        <authorList>
            <person name="Kono N."/>
            <person name="Arakawa K."/>
        </authorList>
    </citation>
    <scope>NUCLEOTIDE SEQUENCE [LARGE SCALE GENOMIC DNA]</scope>
</reference>